<sequence length="229" mass="24969">MSTFQPHALTIRTPPTLSPPSASSHPTPPTFTAPPLSFLQGTWHVTHSTLPMWRKNRNVEITYTPLPSSKPSSIQLADEVAYYAIGSSKRSTVVGIDTACGAEGGELGAFDWRGKGLLRLVSSHWEVLGWGYAEGGERSEPQVTSPETASDSLDPPSSTTQPSDNKEEDAWMITWFGKTIFTPAGIDVYARTKAGHAPWVVEKIREALAGMEEEGMRKLGGELFEVVRE</sequence>
<accession>A0AA43TV85</accession>
<comment type="caution">
    <text evidence="2">The sequence shown here is derived from an EMBL/GenBank/DDBJ whole genome shotgun (WGS) entry which is preliminary data.</text>
</comment>
<keyword evidence="3" id="KW-1185">Reference proteome</keyword>
<dbReference type="Proteomes" id="UP001161017">
    <property type="component" value="Unassembled WGS sequence"/>
</dbReference>
<evidence type="ECO:0000313" key="2">
    <source>
        <dbReference type="EMBL" id="MDI1489104.1"/>
    </source>
</evidence>
<evidence type="ECO:0000313" key="3">
    <source>
        <dbReference type="Proteomes" id="UP001161017"/>
    </source>
</evidence>
<feature type="region of interest" description="Disordered" evidence="1">
    <location>
        <begin position="136"/>
        <end position="166"/>
    </location>
</feature>
<feature type="compositionally biased region" description="Low complexity" evidence="1">
    <location>
        <begin position="13"/>
        <end position="25"/>
    </location>
</feature>
<feature type="region of interest" description="Disordered" evidence="1">
    <location>
        <begin position="1"/>
        <end position="31"/>
    </location>
</feature>
<dbReference type="AlphaFoldDB" id="A0AA43TV85"/>
<name>A0AA43TV85_9LECA</name>
<protein>
    <submittedName>
        <fullName evidence="2">Uncharacterized protein</fullName>
    </submittedName>
</protein>
<proteinExistence type="predicted"/>
<reference evidence="2" key="1">
    <citation type="journal article" date="2023" name="Genome Biol. Evol.">
        <title>First Whole Genome Sequence and Flow Cytometry Genome Size Data for the Lichen-Forming Fungus Ramalina farinacea (Ascomycota).</title>
        <authorList>
            <person name="Llewellyn T."/>
            <person name="Mian S."/>
            <person name="Hill R."/>
            <person name="Leitch I.J."/>
            <person name="Gaya E."/>
        </authorList>
    </citation>
    <scope>NUCLEOTIDE SEQUENCE</scope>
    <source>
        <strain evidence="2">LIQ254RAFAR</strain>
    </source>
</reference>
<evidence type="ECO:0000256" key="1">
    <source>
        <dbReference type="SAM" id="MobiDB-lite"/>
    </source>
</evidence>
<gene>
    <name evidence="2" type="ORF">OHK93_008382</name>
</gene>
<dbReference type="EMBL" id="JAPUFD010000008">
    <property type="protein sequence ID" value="MDI1489104.1"/>
    <property type="molecule type" value="Genomic_DNA"/>
</dbReference>
<organism evidence="2 3">
    <name type="scientific">Ramalina farinacea</name>
    <dbReference type="NCBI Taxonomy" id="258253"/>
    <lineage>
        <taxon>Eukaryota</taxon>
        <taxon>Fungi</taxon>
        <taxon>Dikarya</taxon>
        <taxon>Ascomycota</taxon>
        <taxon>Pezizomycotina</taxon>
        <taxon>Lecanoromycetes</taxon>
        <taxon>OSLEUM clade</taxon>
        <taxon>Lecanoromycetidae</taxon>
        <taxon>Lecanorales</taxon>
        <taxon>Lecanorineae</taxon>
        <taxon>Ramalinaceae</taxon>
        <taxon>Ramalina</taxon>
    </lineage>
</organism>
<feature type="compositionally biased region" description="Polar residues" evidence="1">
    <location>
        <begin position="141"/>
        <end position="163"/>
    </location>
</feature>